<comment type="function">
    <text evidence="7">Catalyzes the methyl esterification of L-isoaspartyl residues in peptides and proteins that result from spontaneous decomposition of normal L-aspartyl and L-asparaginyl residues. It plays a role in the repair and/or degradation of damaged proteins.</text>
</comment>
<sequence>MLLRERRHAACFLSDAAYQAQLLLRQHTFAWPSNTSGPMTDAKRPKQSSGQLTPTEIPKQVSKKISAQRRDQSSREQANLDQSRLELVEALRGKGIHDRRILDAIGRVRRDAFVPDELKEAAYHDIPLPIGQGQTISQPLVVAWMADAMELQPTDHVLDVGTGSGYAAAVMSLLCATVHSVERIPELAQRAKARLIAEGYENVSVRCGDGHQGWPEHAPFDGICIAAAGREIPAALRDQLVIGGRIIAPLGNDRSSQTLYRLTRTDEHQFKREKLGKVRFVPLIGAAGWDEGH</sequence>
<evidence type="ECO:0000256" key="6">
    <source>
        <dbReference type="ARBA" id="ARBA00022691"/>
    </source>
</evidence>
<dbReference type="Proteomes" id="UP000011885">
    <property type="component" value="Unassembled WGS sequence"/>
</dbReference>
<evidence type="ECO:0000256" key="8">
    <source>
        <dbReference type="SAM" id="MobiDB-lite"/>
    </source>
</evidence>
<reference evidence="9 10" key="1">
    <citation type="journal article" date="2013" name="Mar. Genomics">
        <title>Expression of sulfatases in Rhodopirellula baltica and the diversity of sulfatases in the genus Rhodopirellula.</title>
        <authorList>
            <person name="Wegner C.E."/>
            <person name="Richter-Heitmann T."/>
            <person name="Klindworth A."/>
            <person name="Klockow C."/>
            <person name="Richter M."/>
            <person name="Achstetter T."/>
            <person name="Glockner F.O."/>
            <person name="Harder J."/>
        </authorList>
    </citation>
    <scope>NUCLEOTIDE SEQUENCE [LARGE SCALE GENOMIC DNA]</scope>
    <source>
        <strain evidence="9 10">SM41</strain>
    </source>
</reference>
<dbReference type="FunFam" id="3.40.50.150:FF:000010">
    <property type="entry name" value="Protein-L-isoaspartate O-methyltransferase"/>
    <property type="match status" value="1"/>
</dbReference>
<comment type="subcellular location">
    <subcellularLocation>
        <location evidence="1 7">Cytoplasm</location>
    </subcellularLocation>
</comment>
<dbReference type="GO" id="GO:0030091">
    <property type="term" value="P:protein repair"/>
    <property type="evidence" value="ECO:0007669"/>
    <property type="project" value="UniProtKB-UniRule"/>
</dbReference>
<dbReference type="EMBL" id="ANOH01000140">
    <property type="protein sequence ID" value="EMI56581.1"/>
    <property type="molecule type" value="Genomic_DNA"/>
</dbReference>
<keyword evidence="6 7" id="KW-0949">S-adenosyl-L-methionine</keyword>
<dbReference type="NCBIfam" id="TIGR00080">
    <property type="entry name" value="pimt"/>
    <property type="match status" value="1"/>
</dbReference>
<dbReference type="Gene3D" id="3.40.50.150">
    <property type="entry name" value="Vaccinia Virus protein VP39"/>
    <property type="match status" value="1"/>
</dbReference>
<proteinExistence type="inferred from homology"/>
<keyword evidence="4 7" id="KW-0489">Methyltransferase</keyword>
<dbReference type="PROSITE" id="PS01279">
    <property type="entry name" value="PCMT"/>
    <property type="match status" value="1"/>
</dbReference>
<dbReference type="NCBIfam" id="NF001453">
    <property type="entry name" value="PRK00312.1"/>
    <property type="match status" value="1"/>
</dbReference>
<evidence type="ECO:0000256" key="3">
    <source>
        <dbReference type="ARBA" id="ARBA00022490"/>
    </source>
</evidence>
<dbReference type="GO" id="GO:0032259">
    <property type="term" value="P:methylation"/>
    <property type="evidence" value="ECO:0007669"/>
    <property type="project" value="UniProtKB-KW"/>
</dbReference>
<comment type="caution">
    <text evidence="9">The sequence shown here is derived from an EMBL/GenBank/DDBJ whole genome shotgun (WGS) entry which is preliminary data.</text>
</comment>
<dbReference type="GO" id="GO:0004719">
    <property type="term" value="F:protein-L-isoaspartate (D-aspartate) O-methyltransferase activity"/>
    <property type="evidence" value="ECO:0007669"/>
    <property type="project" value="UniProtKB-UniRule"/>
</dbReference>
<evidence type="ECO:0000256" key="4">
    <source>
        <dbReference type="ARBA" id="ARBA00022603"/>
    </source>
</evidence>
<organism evidence="9 10">
    <name type="scientific">Rhodopirellula sallentina SM41</name>
    <dbReference type="NCBI Taxonomy" id="1263870"/>
    <lineage>
        <taxon>Bacteria</taxon>
        <taxon>Pseudomonadati</taxon>
        <taxon>Planctomycetota</taxon>
        <taxon>Planctomycetia</taxon>
        <taxon>Pirellulales</taxon>
        <taxon>Pirellulaceae</taxon>
        <taxon>Rhodopirellula</taxon>
    </lineage>
</organism>
<dbReference type="HAMAP" id="MF_00090">
    <property type="entry name" value="PIMT"/>
    <property type="match status" value="1"/>
</dbReference>
<comment type="similarity">
    <text evidence="2 7">Belongs to the methyltransferase superfamily. L-isoaspartyl/D-aspartyl protein methyltransferase family.</text>
</comment>
<dbReference type="CDD" id="cd02440">
    <property type="entry name" value="AdoMet_MTases"/>
    <property type="match status" value="1"/>
</dbReference>
<name>M5UFF5_9BACT</name>
<gene>
    <name evidence="7" type="primary">pcm</name>
    <name evidence="9" type="ORF">RSSM_01979</name>
</gene>
<dbReference type="PANTHER" id="PTHR11579">
    <property type="entry name" value="PROTEIN-L-ISOASPARTATE O-METHYLTRANSFERASE"/>
    <property type="match status" value="1"/>
</dbReference>
<dbReference type="Pfam" id="PF01135">
    <property type="entry name" value="PCMT"/>
    <property type="match status" value="1"/>
</dbReference>
<dbReference type="PANTHER" id="PTHR11579:SF0">
    <property type="entry name" value="PROTEIN-L-ISOASPARTATE(D-ASPARTATE) O-METHYLTRANSFERASE"/>
    <property type="match status" value="1"/>
</dbReference>
<dbReference type="GO" id="GO:0005737">
    <property type="term" value="C:cytoplasm"/>
    <property type="evidence" value="ECO:0007669"/>
    <property type="project" value="UniProtKB-SubCell"/>
</dbReference>
<comment type="catalytic activity">
    <reaction evidence="7">
        <text>[protein]-L-isoaspartate + S-adenosyl-L-methionine = [protein]-L-isoaspartate alpha-methyl ester + S-adenosyl-L-homocysteine</text>
        <dbReference type="Rhea" id="RHEA:12705"/>
        <dbReference type="Rhea" id="RHEA-COMP:12143"/>
        <dbReference type="Rhea" id="RHEA-COMP:12144"/>
        <dbReference type="ChEBI" id="CHEBI:57856"/>
        <dbReference type="ChEBI" id="CHEBI:59789"/>
        <dbReference type="ChEBI" id="CHEBI:90596"/>
        <dbReference type="ChEBI" id="CHEBI:90598"/>
        <dbReference type="EC" id="2.1.1.77"/>
    </reaction>
</comment>
<dbReference type="PATRIC" id="fig|1263870.3.peg.2111"/>
<accession>M5UFF5</accession>
<dbReference type="SUPFAM" id="SSF53335">
    <property type="entry name" value="S-adenosyl-L-methionine-dependent methyltransferases"/>
    <property type="match status" value="1"/>
</dbReference>
<protein>
    <recommendedName>
        <fullName evidence="7">Protein-L-isoaspartate O-methyltransferase</fullName>
        <ecNumber evidence="7">2.1.1.77</ecNumber>
    </recommendedName>
    <alternativeName>
        <fullName evidence="7">L-isoaspartyl protein carboxyl methyltransferase</fullName>
    </alternativeName>
    <alternativeName>
        <fullName evidence="7">Protein L-isoaspartyl methyltransferase</fullName>
    </alternativeName>
    <alternativeName>
        <fullName evidence="7">Protein-beta-aspartate methyltransferase</fullName>
        <shortName evidence="7">PIMT</shortName>
    </alternativeName>
</protein>
<keyword evidence="10" id="KW-1185">Reference proteome</keyword>
<keyword evidence="3 7" id="KW-0963">Cytoplasm</keyword>
<evidence type="ECO:0000256" key="1">
    <source>
        <dbReference type="ARBA" id="ARBA00004496"/>
    </source>
</evidence>
<dbReference type="AlphaFoldDB" id="M5UFF5"/>
<evidence type="ECO:0000313" key="9">
    <source>
        <dbReference type="EMBL" id="EMI56581.1"/>
    </source>
</evidence>
<feature type="region of interest" description="Disordered" evidence="8">
    <location>
        <begin position="33"/>
        <end position="80"/>
    </location>
</feature>
<keyword evidence="5 7" id="KW-0808">Transferase</keyword>
<evidence type="ECO:0000256" key="5">
    <source>
        <dbReference type="ARBA" id="ARBA00022679"/>
    </source>
</evidence>
<evidence type="ECO:0000256" key="7">
    <source>
        <dbReference type="HAMAP-Rule" id="MF_00090"/>
    </source>
</evidence>
<dbReference type="InterPro" id="IPR000682">
    <property type="entry name" value="PCMT"/>
</dbReference>
<dbReference type="InterPro" id="IPR029063">
    <property type="entry name" value="SAM-dependent_MTases_sf"/>
</dbReference>
<evidence type="ECO:0000313" key="10">
    <source>
        <dbReference type="Proteomes" id="UP000011885"/>
    </source>
</evidence>
<dbReference type="EC" id="2.1.1.77" evidence="7"/>
<evidence type="ECO:0000256" key="2">
    <source>
        <dbReference type="ARBA" id="ARBA00005369"/>
    </source>
</evidence>
<feature type="active site" evidence="7">
    <location>
        <position position="137"/>
    </location>
</feature>
<dbReference type="RefSeq" id="WP_008676979.1">
    <property type="nucleotide sequence ID" value="NZ_ANOH01000140.1"/>
</dbReference>